<organism evidence="1 2">
    <name type="scientific">Actinomadura miaoliensis</name>
    <dbReference type="NCBI Taxonomy" id="430685"/>
    <lineage>
        <taxon>Bacteria</taxon>
        <taxon>Bacillati</taxon>
        <taxon>Actinomycetota</taxon>
        <taxon>Actinomycetes</taxon>
        <taxon>Streptosporangiales</taxon>
        <taxon>Thermomonosporaceae</taxon>
        <taxon>Actinomadura</taxon>
    </lineage>
</organism>
<dbReference type="Proteomes" id="UP001500683">
    <property type="component" value="Unassembled WGS sequence"/>
</dbReference>
<sequence length="115" mass="12880">MARRRPLVGVRFVDFVVSEVGADSAGELRAALRLITRTDAVVLVRRLGRALEERGRRVYVRRDILVAVDSGGGEWPVVWDGVQFRWGDGAPVPPARDIQETAELIDRAMRRESGR</sequence>
<keyword evidence="2" id="KW-1185">Reference proteome</keyword>
<evidence type="ECO:0000313" key="1">
    <source>
        <dbReference type="EMBL" id="GAA4088592.1"/>
    </source>
</evidence>
<reference evidence="2" key="1">
    <citation type="journal article" date="2019" name="Int. J. Syst. Evol. Microbiol.">
        <title>The Global Catalogue of Microorganisms (GCM) 10K type strain sequencing project: providing services to taxonomists for standard genome sequencing and annotation.</title>
        <authorList>
            <consortium name="The Broad Institute Genomics Platform"/>
            <consortium name="The Broad Institute Genome Sequencing Center for Infectious Disease"/>
            <person name="Wu L."/>
            <person name="Ma J."/>
        </authorList>
    </citation>
    <scope>NUCLEOTIDE SEQUENCE [LARGE SCALE GENOMIC DNA]</scope>
    <source>
        <strain evidence="2">JCM 16702</strain>
    </source>
</reference>
<accession>A0ABP7WGI6</accession>
<gene>
    <name evidence="1" type="ORF">GCM10022214_56300</name>
</gene>
<proteinExistence type="predicted"/>
<protein>
    <submittedName>
        <fullName evidence="1">Uncharacterized protein</fullName>
    </submittedName>
</protein>
<evidence type="ECO:0000313" key="2">
    <source>
        <dbReference type="Proteomes" id="UP001500683"/>
    </source>
</evidence>
<dbReference type="RefSeq" id="WP_344953390.1">
    <property type="nucleotide sequence ID" value="NZ_BAAAZG010000042.1"/>
</dbReference>
<name>A0ABP7WGI6_9ACTN</name>
<comment type="caution">
    <text evidence="1">The sequence shown here is derived from an EMBL/GenBank/DDBJ whole genome shotgun (WGS) entry which is preliminary data.</text>
</comment>
<dbReference type="EMBL" id="BAAAZG010000042">
    <property type="protein sequence ID" value="GAA4088592.1"/>
    <property type="molecule type" value="Genomic_DNA"/>
</dbReference>